<evidence type="ECO:0000313" key="3">
    <source>
        <dbReference type="Proteomes" id="UP001168877"/>
    </source>
</evidence>
<gene>
    <name evidence="2" type="ORF">LWI29_028038</name>
</gene>
<dbReference type="AlphaFoldDB" id="A0AA39TEX6"/>
<proteinExistence type="inferred from homology"/>
<comment type="similarity">
    <text evidence="1">Belongs to the UDP-glycosyltransferase family.</text>
</comment>
<accession>A0AA39TEX6</accession>
<protein>
    <submittedName>
        <fullName evidence="2">Uncharacterized protein</fullName>
    </submittedName>
</protein>
<dbReference type="InterPro" id="IPR050481">
    <property type="entry name" value="UDP-glycosyltransf_plant"/>
</dbReference>
<organism evidence="2 3">
    <name type="scientific">Acer saccharum</name>
    <name type="common">Sugar maple</name>
    <dbReference type="NCBI Taxonomy" id="4024"/>
    <lineage>
        <taxon>Eukaryota</taxon>
        <taxon>Viridiplantae</taxon>
        <taxon>Streptophyta</taxon>
        <taxon>Embryophyta</taxon>
        <taxon>Tracheophyta</taxon>
        <taxon>Spermatophyta</taxon>
        <taxon>Magnoliopsida</taxon>
        <taxon>eudicotyledons</taxon>
        <taxon>Gunneridae</taxon>
        <taxon>Pentapetalae</taxon>
        <taxon>rosids</taxon>
        <taxon>malvids</taxon>
        <taxon>Sapindales</taxon>
        <taxon>Sapindaceae</taxon>
        <taxon>Hippocastanoideae</taxon>
        <taxon>Acereae</taxon>
        <taxon>Acer</taxon>
    </lineage>
</organism>
<dbReference type="SUPFAM" id="SSF53756">
    <property type="entry name" value="UDP-Glycosyltransferase/glycogen phosphorylase"/>
    <property type="match status" value="1"/>
</dbReference>
<dbReference type="EMBL" id="JAUESC010000002">
    <property type="protein sequence ID" value="KAK0605552.1"/>
    <property type="molecule type" value="Genomic_DNA"/>
</dbReference>
<dbReference type="Proteomes" id="UP001168877">
    <property type="component" value="Unassembled WGS sequence"/>
</dbReference>
<dbReference type="PANTHER" id="PTHR48048:SF45">
    <property type="entry name" value="GLYCOSYLTRANSFERASE"/>
    <property type="match status" value="1"/>
</dbReference>
<comment type="caution">
    <text evidence="2">The sequence shown here is derived from an EMBL/GenBank/DDBJ whole genome shotgun (WGS) entry which is preliminary data.</text>
</comment>
<keyword evidence="3" id="KW-1185">Reference proteome</keyword>
<dbReference type="PANTHER" id="PTHR48048">
    <property type="entry name" value="GLYCOSYLTRANSFERASE"/>
    <property type="match status" value="1"/>
</dbReference>
<sequence length="145" mass="15795">MRSDSRKDHDDGDDHIVMGDEIARAVRCVMDGDSEIRKKVKVMSGKSMLEGGSSFDSIGQFIEQKFNAFMMVKELGLAAVIESGSGKDNGGLVAVEEIARAVRHLMDVDNEIGKKAMEMAEISKKSLMEGGSSFVSLGKFIDLNF</sequence>
<evidence type="ECO:0000313" key="2">
    <source>
        <dbReference type="EMBL" id="KAK0605552.1"/>
    </source>
</evidence>
<dbReference type="GO" id="GO:0035251">
    <property type="term" value="F:UDP-glucosyltransferase activity"/>
    <property type="evidence" value="ECO:0007669"/>
    <property type="project" value="InterPro"/>
</dbReference>
<reference evidence="2" key="1">
    <citation type="journal article" date="2022" name="Plant J.">
        <title>Strategies of tolerance reflected in two North American maple genomes.</title>
        <authorList>
            <person name="McEvoy S.L."/>
            <person name="Sezen U.U."/>
            <person name="Trouern-Trend A."/>
            <person name="McMahon S.M."/>
            <person name="Schaberg P.G."/>
            <person name="Yang J."/>
            <person name="Wegrzyn J.L."/>
            <person name="Swenson N.G."/>
        </authorList>
    </citation>
    <scope>NUCLEOTIDE SEQUENCE</scope>
    <source>
        <strain evidence="2">NS2018</strain>
    </source>
</reference>
<dbReference type="Gene3D" id="3.40.50.2000">
    <property type="entry name" value="Glycogen Phosphorylase B"/>
    <property type="match status" value="1"/>
</dbReference>
<evidence type="ECO:0000256" key="1">
    <source>
        <dbReference type="ARBA" id="ARBA00009995"/>
    </source>
</evidence>
<name>A0AA39TEX6_ACESA</name>
<reference evidence="2" key="2">
    <citation type="submission" date="2023-06" db="EMBL/GenBank/DDBJ databases">
        <authorList>
            <person name="Swenson N.G."/>
            <person name="Wegrzyn J.L."/>
            <person name="Mcevoy S.L."/>
        </authorList>
    </citation>
    <scope>NUCLEOTIDE SEQUENCE</scope>
    <source>
        <strain evidence="2">NS2018</strain>
        <tissue evidence="2">Leaf</tissue>
    </source>
</reference>